<dbReference type="EMBL" id="CAUJNA010000200">
    <property type="protein sequence ID" value="CAJ1373484.1"/>
    <property type="molecule type" value="Genomic_DNA"/>
</dbReference>
<sequence length="194" mass="21587">MWNQGGQAEFVHQAQQLWQHAAQHAGDQSMPHAADVAAAWQRWADALFEGAGRVAHDLVLPAYAAEVALDPNTTYLYGADGAVLVDPMNNKPISDDWWNGFIGFQSELIKSIDAKLREVGVEQAFGWTIALYTAIKLLFFPLQQSPSQQMSRRSEEECLQSPGAKPRNFGCPFHRIPLMFLGLWIGGLDCWFGV</sequence>
<protein>
    <submittedName>
        <fullName evidence="1">Uncharacterized protein</fullName>
    </submittedName>
</protein>
<name>A0AA36MII7_9DINO</name>
<organism evidence="1 2">
    <name type="scientific">Effrenium voratum</name>
    <dbReference type="NCBI Taxonomy" id="2562239"/>
    <lineage>
        <taxon>Eukaryota</taxon>
        <taxon>Sar</taxon>
        <taxon>Alveolata</taxon>
        <taxon>Dinophyceae</taxon>
        <taxon>Suessiales</taxon>
        <taxon>Symbiodiniaceae</taxon>
        <taxon>Effrenium</taxon>
    </lineage>
</organism>
<evidence type="ECO:0000313" key="1">
    <source>
        <dbReference type="EMBL" id="CAJ1373484.1"/>
    </source>
</evidence>
<gene>
    <name evidence="1" type="ORF">EVOR1521_LOCUS3288</name>
</gene>
<evidence type="ECO:0000313" key="2">
    <source>
        <dbReference type="Proteomes" id="UP001178507"/>
    </source>
</evidence>
<dbReference type="Proteomes" id="UP001178507">
    <property type="component" value="Unassembled WGS sequence"/>
</dbReference>
<keyword evidence="2" id="KW-1185">Reference proteome</keyword>
<comment type="caution">
    <text evidence="1">The sequence shown here is derived from an EMBL/GenBank/DDBJ whole genome shotgun (WGS) entry which is preliminary data.</text>
</comment>
<accession>A0AA36MII7</accession>
<reference evidence="1" key="1">
    <citation type="submission" date="2023-08" db="EMBL/GenBank/DDBJ databases">
        <authorList>
            <person name="Chen Y."/>
            <person name="Shah S."/>
            <person name="Dougan E. K."/>
            <person name="Thang M."/>
            <person name="Chan C."/>
        </authorList>
    </citation>
    <scope>NUCLEOTIDE SEQUENCE</scope>
</reference>
<proteinExistence type="predicted"/>
<dbReference type="AlphaFoldDB" id="A0AA36MII7"/>